<evidence type="ECO:0000313" key="2">
    <source>
        <dbReference type="WBParaSite" id="maker-uti_cns_0002725-snap-gene-0.4-mRNA-1"/>
    </source>
</evidence>
<keyword evidence="1" id="KW-1185">Reference proteome</keyword>
<evidence type="ECO:0000313" key="1">
    <source>
        <dbReference type="Proteomes" id="UP000095280"/>
    </source>
</evidence>
<accession>A0A1I8GQV5</accession>
<name>A0A1I8GQV5_9PLAT</name>
<sequence length="153" mass="17809">STVQIKFVENTDHTTRGLCNPVESTIDYSIHSWSPTVRRPRNEQNFSSLDSYFFEFNNSWTFVSDQESCANHIVIDEFIRNCDCLPYLLPVPTKYRNIPDCFYLNSSDPAGIEKLQLSEFCAVKLFTKMETLIEKHWAACKPNCRKPHYSVQL</sequence>
<dbReference type="Proteomes" id="UP000095280">
    <property type="component" value="Unplaced"/>
</dbReference>
<dbReference type="WBParaSite" id="maker-uti_cns_0002725-snap-gene-0.4-mRNA-1">
    <property type="protein sequence ID" value="maker-uti_cns_0002725-snap-gene-0.4-mRNA-1"/>
    <property type="gene ID" value="maker-uti_cns_0002725-snap-gene-0.4"/>
</dbReference>
<proteinExistence type="predicted"/>
<reference evidence="2" key="1">
    <citation type="submission" date="2016-11" db="UniProtKB">
        <authorList>
            <consortium name="WormBaseParasite"/>
        </authorList>
    </citation>
    <scope>IDENTIFICATION</scope>
</reference>
<dbReference type="AlphaFoldDB" id="A0A1I8GQV5"/>
<organism evidence="1 2">
    <name type="scientific">Macrostomum lignano</name>
    <dbReference type="NCBI Taxonomy" id="282301"/>
    <lineage>
        <taxon>Eukaryota</taxon>
        <taxon>Metazoa</taxon>
        <taxon>Spiralia</taxon>
        <taxon>Lophotrochozoa</taxon>
        <taxon>Platyhelminthes</taxon>
        <taxon>Rhabditophora</taxon>
        <taxon>Macrostomorpha</taxon>
        <taxon>Macrostomida</taxon>
        <taxon>Macrostomidae</taxon>
        <taxon>Macrostomum</taxon>
    </lineage>
</organism>
<protein>
    <submittedName>
        <fullName evidence="2">Lipocalin lipocalin</fullName>
    </submittedName>
</protein>